<name>A0A2S6HWV8_9FIRM</name>
<dbReference type="AlphaFoldDB" id="A0A2S6HWV8"/>
<keyword evidence="1" id="KW-1133">Transmembrane helix</keyword>
<feature type="domain" description="Helix-hairpin-helix DNA-binding motif class 1" evidence="2">
    <location>
        <begin position="155"/>
        <end position="174"/>
    </location>
</feature>
<dbReference type="PANTHER" id="PTHR21180">
    <property type="entry name" value="ENDONUCLEASE/EXONUCLEASE/PHOSPHATASE FAMILY DOMAIN-CONTAINING PROTEIN 1"/>
    <property type="match status" value="1"/>
</dbReference>
<keyword evidence="4" id="KW-1185">Reference proteome</keyword>
<sequence>MNHHRIKIAAIAFCVIICSICYGLNRNHKYREDGFVSIQETPASSQEETLAGDLKETSKEPLRICYVHICGEVVSPGVYELEEGSRIFQAVAVAGGFTEHAAADSLNMAEPVKDGMKIKVPDKEEAKVLLDQAFSSGTGSSEGRRKVNLNTADKSQLMTLRGVGEAKADDIIRYRESHGGFQKIEDIMKISGIKEAAFQKIKDDITV</sequence>
<protein>
    <submittedName>
        <fullName evidence="3">Competence protein ComEA</fullName>
    </submittedName>
</protein>
<dbReference type="PANTHER" id="PTHR21180:SF32">
    <property type="entry name" value="ENDONUCLEASE_EXONUCLEASE_PHOSPHATASE FAMILY DOMAIN-CONTAINING PROTEIN 1"/>
    <property type="match status" value="1"/>
</dbReference>
<dbReference type="GO" id="GO:0006281">
    <property type="term" value="P:DNA repair"/>
    <property type="evidence" value="ECO:0007669"/>
    <property type="project" value="InterPro"/>
</dbReference>
<dbReference type="GO" id="GO:0015628">
    <property type="term" value="P:protein secretion by the type II secretion system"/>
    <property type="evidence" value="ECO:0007669"/>
    <property type="project" value="TreeGrafter"/>
</dbReference>
<evidence type="ECO:0000256" key="1">
    <source>
        <dbReference type="SAM" id="Phobius"/>
    </source>
</evidence>
<dbReference type="InterPro" id="IPR003583">
    <property type="entry name" value="Hlx-hairpin-Hlx_DNA-bd_motif"/>
</dbReference>
<gene>
    <name evidence="3" type="ORF">BXY41_102177</name>
</gene>
<dbReference type="GO" id="GO:0003677">
    <property type="term" value="F:DNA binding"/>
    <property type="evidence" value="ECO:0007669"/>
    <property type="project" value="InterPro"/>
</dbReference>
<dbReference type="Gene3D" id="1.10.150.280">
    <property type="entry name" value="AF1531-like domain"/>
    <property type="match status" value="1"/>
</dbReference>
<feature type="transmembrane region" description="Helical" evidence="1">
    <location>
        <begin position="6"/>
        <end position="24"/>
    </location>
</feature>
<dbReference type="InterPro" id="IPR010994">
    <property type="entry name" value="RuvA_2-like"/>
</dbReference>
<dbReference type="OrthoDB" id="9808948at2"/>
<dbReference type="SMART" id="SM00278">
    <property type="entry name" value="HhH1"/>
    <property type="match status" value="2"/>
</dbReference>
<evidence type="ECO:0000313" key="3">
    <source>
        <dbReference type="EMBL" id="PPK82488.1"/>
    </source>
</evidence>
<dbReference type="SUPFAM" id="SSF47781">
    <property type="entry name" value="RuvA domain 2-like"/>
    <property type="match status" value="1"/>
</dbReference>
<dbReference type="Proteomes" id="UP000237749">
    <property type="component" value="Unassembled WGS sequence"/>
</dbReference>
<comment type="caution">
    <text evidence="3">The sequence shown here is derived from an EMBL/GenBank/DDBJ whole genome shotgun (WGS) entry which is preliminary data.</text>
</comment>
<dbReference type="Pfam" id="PF10531">
    <property type="entry name" value="SLBB"/>
    <property type="match status" value="1"/>
</dbReference>
<keyword evidence="1" id="KW-0472">Membrane</keyword>
<dbReference type="InterPro" id="IPR004509">
    <property type="entry name" value="Competence_ComEA_HhH"/>
</dbReference>
<evidence type="ECO:0000259" key="2">
    <source>
        <dbReference type="SMART" id="SM00278"/>
    </source>
</evidence>
<accession>A0A2S6HWV8</accession>
<feature type="domain" description="Helix-hairpin-helix DNA-binding motif class 1" evidence="2">
    <location>
        <begin position="185"/>
        <end position="204"/>
    </location>
</feature>
<reference evidence="3 4" key="1">
    <citation type="submission" date="2018-02" db="EMBL/GenBank/DDBJ databases">
        <title>Genomic Encyclopedia of Archaeal and Bacterial Type Strains, Phase II (KMG-II): from individual species to whole genera.</title>
        <authorList>
            <person name="Goeker M."/>
        </authorList>
    </citation>
    <scope>NUCLEOTIDE SEQUENCE [LARGE SCALE GENOMIC DNA]</scope>
    <source>
        <strain evidence="3 4">DSM 3808</strain>
    </source>
</reference>
<dbReference type="NCBIfam" id="TIGR00426">
    <property type="entry name" value="competence protein ComEA helix-hairpin-helix repeat region"/>
    <property type="match status" value="1"/>
</dbReference>
<dbReference type="Pfam" id="PF12836">
    <property type="entry name" value="HHH_3"/>
    <property type="match status" value="1"/>
</dbReference>
<evidence type="ECO:0000313" key="4">
    <source>
        <dbReference type="Proteomes" id="UP000237749"/>
    </source>
</evidence>
<dbReference type="InterPro" id="IPR051675">
    <property type="entry name" value="Endo/Exo/Phosphatase_dom_1"/>
</dbReference>
<dbReference type="RefSeq" id="WP_104434988.1">
    <property type="nucleotide sequence ID" value="NZ_PTJA01000002.1"/>
</dbReference>
<proteinExistence type="predicted"/>
<dbReference type="GO" id="GO:0015627">
    <property type="term" value="C:type II protein secretion system complex"/>
    <property type="evidence" value="ECO:0007669"/>
    <property type="project" value="TreeGrafter"/>
</dbReference>
<dbReference type="InterPro" id="IPR019554">
    <property type="entry name" value="Soluble_ligand-bd"/>
</dbReference>
<keyword evidence="1" id="KW-0812">Transmembrane</keyword>
<dbReference type="EMBL" id="PTJA01000002">
    <property type="protein sequence ID" value="PPK82488.1"/>
    <property type="molecule type" value="Genomic_DNA"/>
</dbReference>
<organism evidence="3 4">
    <name type="scientific">Lacrimispora xylanisolvens</name>
    <dbReference type="NCBI Taxonomy" id="384636"/>
    <lineage>
        <taxon>Bacteria</taxon>
        <taxon>Bacillati</taxon>
        <taxon>Bacillota</taxon>
        <taxon>Clostridia</taxon>
        <taxon>Lachnospirales</taxon>
        <taxon>Lachnospiraceae</taxon>
        <taxon>Lacrimispora</taxon>
    </lineage>
</organism>